<dbReference type="EMBL" id="FQZA01000010">
    <property type="protein sequence ID" value="SHJ50598.1"/>
    <property type="molecule type" value="Genomic_DNA"/>
</dbReference>
<evidence type="ECO:0000256" key="5">
    <source>
        <dbReference type="ARBA" id="ARBA00022741"/>
    </source>
</evidence>
<dbReference type="InterPro" id="IPR017871">
    <property type="entry name" value="ABC_transporter-like_CS"/>
</dbReference>
<evidence type="ECO:0000313" key="13">
    <source>
        <dbReference type="Proteomes" id="UP000184040"/>
    </source>
</evidence>
<dbReference type="PROSITE" id="PS00211">
    <property type="entry name" value="ABC_TRANSPORTER_1"/>
    <property type="match status" value="1"/>
</dbReference>
<dbReference type="PROSITE" id="PS50893">
    <property type="entry name" value="ABC_TRANSPORTER_2"/>
    <property type="match status" value="1"/>
</dbReference>
<keyword evidence="5" id="KW-0547">Nucleotide-binding</keyword>
<evidence type="ECO:0000256" key="4">
    <source>
        <dbReference type="ARBA" id="ARBA00022692"/>
    </source>
</evidence>
<keyword evidence="2" id="KW-0813">Transport</keyword>
<sequence>MSRASRRTNSPYSDRAMFARFWRDYLRPHTRMVVLAAILMTIEGSTLGALSYMLKPVFDLVFVAGREDAIVWVGLGIMGLFVLRAVTGVAQKVIMTRVAILTSTKMQDDLLGHVLTLDNAFFQKMPPGTMISRVISDAEQTQGLWQALILGAGRDVISLVSLFVVALLIDPVWTLVAMVGTPLLILPNILLQRYLRRKSARLRDITADRTTRLDEVFHGITPVKLNALEAYQTRRFTKLTGDFVRAQVKTAAGAATLPGLIDIAVGLGFFCVLVYGGQDIIDGEKTVGDFMSFFSAMTLAFQPLRRLGSLAGTWQRAAASLERVFQLFDTTPTVEAPGATAKRPDLPDTTIRLHDVALSYGDTDVLRGAAFTAEDGSTTALVGPSGAGKSTVFNVLTRLAEPQSGQVTIGGMDIREMEVGGLRSMISVVTQDAILFDETIRENILLGRTDVSDEALQAALDAAFVTDFLETLPQGLDTPAGPRGSALSGGQRQRVVIARALLRDTPILLLDEATSALDTVVEKKVQKAIHSLSQGRTVLVIAHRLSTITAADRIVVMDAGRVVETGTHDDLLAEAGLYARLHSLQVERK</sequence>
<feature type="domain" description="ABC transmembrane type-1" evidence="11">
    <location>
        <begin position="34"/>
        <end position="316"/>
    </location>
</feature>
<feature type="transmembrane region" description="Helical" evidence="9">
    <location>
        <begin position="69"/>
        <end position="87"/>
    </location>
</feature>
<keyword evidence="3" id="KW-1003">Cell membrane</keyword>
<dbReference type="AlphaFoldDB" id="A0A1M6JV77"/>
<dbReference type="PANTHER" id="PTHR43394">
    <property type="entry name" value="ATP-DEPENDENT PERMEASE MDL1, MITOCHONDRIAL"/>
    <property type="match status" value="1"/>
</dbReference>
<proteinExistence type="predicted"/>
<dbReference type="FunFam" id="3.40.50.300:FF:000221">
    <property type="entry name" value="Multidrug ABC transporter ATP-binding protein"/>
    <property type="match status" value="1"/>
</dbReference>
<dbReference type="STRING" id="313368.SAMN04488012_110119"/>
<dbReference type="InterPro" id="IPR011527">
    <property type="entry name" value="ABC1_TM_dom"/>
</dbReference>
<evidence type="ECO:0000256" key="7">
    <source>
        <dbReference type="ARBA" id="ARBA00022989"/>
    </source>
</evidence>
<dbReference type="InterPro" id="IPR003439">
    <property type="entry name" value="ABC_transporter-like_ATP-bd"/>
</dbReference>
<dbReference type="SMART" id="SM00382">
    <property type="entry name" value="AAA"/>
    <property type="match status" value="1"/>
</dbReference>
<reference evidence="12 13" key="1">
    <citation type="submission" date="2016-11" db="EMBL/GenBank/DDBJ databases">
        <authorList>
            <person name="Jaros S."/>
            <person name="Januszkiewicz K."/>
            <person name="Wedrychowicz H."/>
        </authorList>
    </citation>
    <scope>NUCLEOTIDE SEQUENCE [LARGE SCALE GENOMIC DNA]</scope>
    <source>
        <strain evidence="12 13">DSM 26892</strain>
    </source>
</reference>
<keyword evidence="13" id="KW-1185">Reference proteome</keyword>
<evidence type="ECO:0000256" key="3">
    <source>
        <dbReference type="ARBA" id="ARBA00022475"/>
    </source>
</evidence>
<feature type="transmembrane region" description="Helical" evidence="9">
    <location>
        <begin position="32"/>
        <end position="54"/>
    </location>
</feature>
<comment type="subcellular location">
    <subcellularLocation>
        <location evidence="1">Cell membrane</location>
        <topology evidence="1">Multi-pass membrane protein</topology>
    </subcellularLocation>
</comment>
<protein>
    <submittedName>
        <fullName evidence="12">ATP-binding cassette, subfamily B</fullName>
    </submittedName>
</protein>
<evidence type="ECO:0000256" key="8">
    <source>
        <dbReference type="ARBA" id="ARBA00023136"/>
    </source>
</evidence>
<evidence type="ECO:0000256" key="9">
    <source>
        <dbReference type="SAM" id="Phobius"/>
    </source>
</evidence>
<dbReference type="Pfam" id="PF00005">
    <property type="entry name" value="ABC_tran"/>
    <property type="match status" value="1"/>
</dbReference>
<dbReference type="Gene3D" id="3.40.50.300">
    <property type="entry name" value="P-loop containing nucleotide triphosphate hydrolases"/>
    <property type="match status" value="1"/>
</dbReference>
<feature type="transmembrane region" description="Helical" evidence="9">
    <location>
        <begin position="143"/>
        <end position="166"/>
    </location>
</feature>
<evidence type="ECO:0000259" key="10">
    <source>
        <dbReference type="PROSITE" id="PS50893"/>
    </source>
</evidence>
<feature type="transmembrane region" description="Helical" evidence="9">
    <location>
        <begin position="172"/>
        <end position="191"/>
    </location>
</feature>
<dbReference type="InterPro" id="IPR036640">
    <property type="entry name" value="ABC1_TM_sf"/>
</dbReference>
<feature type="domain" description="ABC transporter" evidence="10">
    <location>
        <begin position="351"/>
        <end position="584"/>
    </location>
</feature>
<accession>A0A1M6JV77</accession>
<dbReference type="GO" id="GO:0005886">
    <property type="term" value="C:plasma membrane"/>
    <property type="evidence" value="ECO:0007669"/>
    <property type="project" value="UniProtKB-SubCell"/>
</dbReference>
<dbReference type="GO" id="GO:0016887">
    <property type="term" value="F:ATP hydrolysis activity"/>
    <property type="evidence" value="ECO:0007669"/>
    <property type="project" value="InterPro"/>
</dbReference>
<evidence type="ECO:0000259" key="11">
    <source>
        <dbReference type="PROSITE" id="PS50929"/>
    </source>
</evidence>
<organism evidence="12 13">
    <name type="scientific">Palleronia salina</name>
    <dbReference type="NCBI Taxonomy" id="313368"/>
    <lineage>
        <taxon>Bacteria</taxon>
        <taxon>Pseudomonadati</taxon>
        <taxon>Pseudomonadota</taxon>
        <taxon>Alphaproteobacteria</taxon>
        <taxon>Rhodobacterales</taxon>
        <taxon>Roseobacteraceae</taxon>
        <taxon>Palleronia</taxon>
    </lineage>
</organism>
<keyword evidence="7 9" id="KW-1133">Transmembrane helix</keyword>
<evidence type="ECO:0000313" key="12">
    <source>
        <dbReference type="EMBL" id="SHJ50598.1"/>
    </source>
</evidence>
<dbReference type="InterPro" id="IPR027417">
    <property type="entry name" value="P-loop_NTPase"/>
</dbReference>
<evidence type="ECO:0000256" key="6">
    <source>
        <dbReference type="ARBA" id="ARBA00022840"/>
    </source>
</evidence>
<dbReference type="GO" id="GO:0015421">
    <property type="term" value="F:ABC-type oligopeptide transporter activity"/>
    <property type="evidence" value="ECO:0007669"/>
    <property type="project" value="TreeGrafter"/>
</dbReference>
<dbReference type="PROSITE" id="PS50929">
    <property type="entry name" value="ABC_TM1F"/>
    <property type="match status" value="1"/>
</dbReference>
<dbReference type="PANTHER" id="PTHR43394:SF1">
    <property type="entry name" value="ATP-BINDING CASSETTE SUB-FAMILY B MEMBER 10, MITOCHONDRIAL"/>
    <property type="match status" value="1"/>
</dbReference>
<dbReference type="Pfam" id="PF00664">
    <property type="entry name" value="ABC_membrane"/>
    <property type="match status" value="1"/>
</dbReference>
<dbReference type="Proteomes" id="UP000184040">
    <property type="component" value="Unassembled WGS sequence"/>
</dbReference>
<name>A0A1M6JV77_9RHOB</name>
<evidence type="ECO:0000256" key="2">
    <source>
        <dbReference type="ARBA" id="ARBA00022448"/>
    </source>
</evidence>
<dbReference type="GO" id="GO:0005524">
    <property type="term" value="F:ATP binding"/>
    <property type="evidence" value="ECO:0007669"/>
    <property type="project" value="UniProtKB-KW"/>
</dbReference>
<keyword evidence="4 9" id="KW-0812">Transmembrane</keyword>
<keyword evidence="8 9" id="KW-0472">Membrane</keyword>
<dbReference type="SUPFAM" id="SSF90123">
    <property type="entry name" value="ABC transporter transmembrane region"/>
    <property type="match status" value="1"/>
</dbReference>
<dbReference type="SUPFAM" id="SSF52540">
    <property type="entry name" value="P-loop containing nucleoside triphosphate hydrolases"/>
    <property type="match status" value="1"/>
</dbReference>
<keyword evidence="6 12" id="KW-0067">ATP-binding</keyword>
<evidence type="ECO:0000256" key="1">
    <source>
        <dbReference type="ARBA" id="ARBA00004651"/>
    </source>
</evidence>
<dbReference type="CDD" id="cd18552">
    <property type="entry name" value="ABC_6TM_MsbA_like"/>
    <property type="match status" value="1"/>
</dbReference>
<dbReference type="InterPro" id="IPR039421">
    <property type="entry name" value="Type_1_exporter"/>
</dbReference>
<gene>
    <name evidence="12" type="ORF">SAMN04488012_110119</name>
</gene>
<dbReference type="Gene3D" id="1.20.1560.10">
    <property type="entry name" value="ABC transporter type 1, transmembrane domain"/>
    <property type="match status" value="1"/>
</dbReference>
<dbReference type="InterPro" id="IPR003593">
    <property type="entry name" value="AAA+_ATPase"/>
</dbReference>